<dbReference type="GO" id="GO:0032259">
    <property type="term" value="P:methylation"/>
    <property type="evidence" value="ECO:0007669"/>
    <property type="project" value="UniProtKB-KW"/>
</dbReference>
<organism evidence="6 7">
    <name type="scientific">Bradyrhizobium erythrophlei</name>
    <dbReference type="NCBI Taxonomy" id="1437360"/>
    <lineage>
        <taxon>Bacteria</taxon>
        <taxon>Pseudomonadati</taxon>
        <taxon>Pseudomonadota</taxon>
        <taxon>Alphaproteobacteria</taxon>
        <taxon>Hyphomicrobiales</taxon>
        <taxon>Nitrobacteraceae</taxon>
        <taxon>Bradyrhizobium</taxon>
    </lineage>
</organism>
<dbReference type="PANTHER" id="PTHR43847:SF1">
    <property type="entry name" value="BLL3993 PROTEIN"/>
    <property type="match status" value="1"/>
</dbReference>
<reference evidence="6 7" key="1">
    <citation type="submission" date="2016-10" db="EMBL/GenBank/DDBJ databases">
        <authorList>
            <person name="de Groot N.N."/>
        </authorList>
    </citation>
    <scope>NUCLEOTIDE SEQUENCE [LARGE SCALE GENOMIC DNA]</scope>
    <source>
        <strain evidence="6 7">MT12</strain>
    </source>
</reference>
<dbReference type="Proteomes" id="UP000198992">
    <property type="component" value="Unassembled WGS sequence"/>
</dbReference>
<keyword evidence="6" id="KW-0489">Methyltransferase</keyword>
<keyword evidence="3 5" id="KW-1133">Transmembrane helix</keyword>
<evidence type="ECO:0000256" key="2">
    <source>
        <dbReference type="ARBA" id="ARBA00022692"/>
    </source>
</evidence>
<feature type="transmembrane region" description="Helical" evidence="5">
    <location>
        <begin position="78"/>
        <end position="97"/>
    </location>
</feature>
<evidence type="ECO:0000256" key="5">
    <source>
        <dbReference type="SAM" id="Phobius"/>
    </source>
</evidence>
<feature type="transmembrane region" description="Helical" evidence="5">
    <location>
        <begin position="178"/>
        <end position="196"/>
    </location>
</feature>
<dbReference type="GO" id="GO:0012505">
    <property type="term" value="C:endomembrane system"/>
    <property type="evidence" value="ECO:0007669"/>
    <property type="project" value="UniProtKB-SubCell"/>
</dbReference>
<dbReference type="GO" id="GO:0008168">
    <property type="term" value="F:methyltransferase activity"/>
    <property type="evidence" value="ECO:0007669"/>
    <property type="project" value="UniProtKB-KW"/>
</dbReference>
<dbReference type="OrthoDB" id="9816156at2"/>
<keyword evidence="2 5" id="KW-0812">Transmembrane</keyword>
<protein>
    <submittedName>
        <fullName evidence="6">Protein-S-isoprenylcysteine O-methyltransferase Ste14</fullName>
    </submittedName>
</protein>
<dbReference type="InterPro" id="IPR007318">
    <property type="entry name" value="Phopholipid_MeTrfase"/>
</dbReference>
<comment type="subcellular location">
    <subcellularLocation>
        <location evidence="1">Endomembrane system</location>
        <topology evidence="1">Multi-pass membrane protein</topology>
    </subcellularLocation>
</comment>
<accession>A0A1H5DEK5</accession>
<dbReference type="RefSeq" id="WP_092122367.1">
    <property type="nucleotide sequence ID" value="NZ_FNTH01000001.1"/>
</dbReference>
<dbReference type="EMBL" id="FNTH01000001">
    <property type="protein sequence ID" value="SED77271.1"/>
    <property type="molecule type" value="Genomic_DNA"/>
</dbReference>
<name>A0A1H5DEK5_9BRAD</name>
<dbReference type="PANTHER" id="PTHR43847">
    <property type="entry name" value="BLL3993 PROTEIN"/>
    <property type="match status" value="1"/>
</dbReference>
<keyword evidence="4 5" id="KW-0472">Membrane</keyword>
<feature type="transmembrane region" description="Helical" evidence="5">
    <location>
        <begin position="109"/>
        <end position="127"/>
    </location>
</feature>
<evidence type="ECO:0000256" key="1">
    <source>
        <dbReference type="ARBA" id="ARBA00004127"/>
    </source>
</evidence>
<feature type="transmembrane region" description="Helical" evidence="5">
    <location>
        <begin position="36"/>
        <end position="57"/>
    </location>
</feature>
<evidence type="ECO:0000256" key="4">
    <source>
        <dbReference type="ARBA" id="ARBA00023136"/>
    </source>
</evidence>
<evidence type="ECO:0000313" key="7">
    <source>
        <dbReference type="Proteomes" id="UP000198992"/>
    </source>
</evidence>
<dbReference type="Pfam" id="PF04191">
    <property type="entry name" value="PEMT"/>
    <property type="match status" value="1"/>
</dbReference>
<gene>
    <name evidence="6" type="ORF">SAMN05444164_5753</name>
</gene>
<evidence type="ECO:0000256" key="3">
    <source>
        <dbReference type="ARBA" id="ARBA00022989"/>
    </source>
</evidence>
<proteinExistence type="predicted"/>
<dbReference type="InterPro" id="IPR052527">
    <property type="entry name" value="Metal_cation-efflux_comp"/>
</dbReference>
<evidence type="ECO:0000313" key="6">
    <source>
        <dbReference type="EMBL" id="SED77271.1"/>
    </source>
</evidence>
<dbReference type="AlphaFoldDB" id="A0A1H5DEK5"/>
<dbReference type="Gene3D" id="1.20.120.1630">
    <property type="match status" value="1"/>
</dbReference>
<sequence>MNQNGNPPRINLRRAACTFVGLGTLLFLAAGTMRWAGAWMFLLEITIGGLITEAWLARHDPGLLAERRTAHGQAGWDRVITTIMPLLWLTWLPLMALDAVRYRTSFVPFWLQCAGAVMIAASFYIVYRTYRENSYAAPVVKIQRERGHAAVTTGPYAYVRHPIYASGLLTYVGTPLLLGSWWGLGIVPVMAALLGLRSLMEERMLTAELDGYAEYLGRVRYRLVPMVW</sequence>
<keyword evidence="6" id="KW-0808">Transferase</keyword>
<feature type="transmembrane region" description="Helical" evidence="5">
    <location>
        <begin position="12"/>
        <end position="30"/>
    </location>
</feature>